<proteinExistence type="predicted"/>
<feature type="transmembrane region" description="Helical" evidence="1">
    <location>
        <begin position="82"/>
        <end position="105"/>
    </location>
</feature>
<organism evidence="2 3">
    <name type="scientific">Shinella zoogloeoides</name>
    <name type="common">Crabtreella saccharophila</name>
    <dbReference type="NCBI Taxonomy" id="352475"/>
    <lineage>
        <taxon>Bacteria</taxon>
        <taxon>Pseudomonadati</taxon>
        <taxon>Pseudomonadota</taxon>
        <taxon>Alphaproteobacteria</taxon>
        <taxon>Hyphomicrobiales</taxon>
        <taxon>Rhizobiaceae</taxon>
        <taxon>Shinella</taxon>
    </lineage>
</organism>
<sequence>MQETPSVATIECPYCSEVINAKSRKCRHCGEILDPQMRELELLKSQRNSPNVFMNAGGAAAAASSASSSGGEGSLLRRFPHWIHILIAIVTGGLWFPVYLLMYLFRNKRYYY</sequence>
<protein>
    <recommendedName>
        <fullName evidence="4">Zinc ribbon domain-containing protein</fullName>
    </recommendedName>
</protein>
<comment type="caution">
    <text evidence="2">The sequence shown here is derived from an EMBL/GenBank/DDBJ whole genome shotgun (WGS) entry which is preliminary data.</text>
</comment>
<evidence type="ECO:0000313" key="3">
    <source>
        <dbReference type="Proteomes" id="UP000440304"/>
    </source>
</evidence>
<dbReference type="OrthoDB" id="9814116at2"/>
<dbReference type="Proteomes" id="UP000440304">
    <property type="component" value="Unassembled WGS sequence"/>
</dbReference>
<keyword evidence="1" id="KW-0472">Membrane</keyword>
<dbReference type="EMBL" id="WUML01000069">
    <property type="protein sequence ID" value="MXO03135.1"/>
    <property type="molecule type" value="Genomic_DNA"/>
</dbReference>
<keyword evidence="1" id="KW-0812">Transmembrane</keyword>
<dbReference type="AlphaFoldDB" id="A0A6N8TL40"/>
<accession>A0A6N8TL40</accession>
<reference evidence="2 3" key="1">
    <citation type="submission" date="2019-12" db="EMBL/GenBank/DDBJ databases">
        <title>Shinella granuli gen. nov., sp. nov., and proposal of the reclassification of Zoogloea ramigera ATCC 19623 as Shinella zoogloeoides sp. nov.</title>
        <authorList>
            <person name="Gao J."/>
        </authorList>
    </citation>
    <scope>NUCLEOTIDE SEQUENCE [LARGE SCALE GENOMIC DNA]</scope>
    <source>
        <strain evidence="2 3">DSM 287</strain>
    </source>
</reference>
<evidence type="ECO:0000256" key="1">
    <source>
        <dbReference type="SAM" id="Phobius"/>
    </source>
</evidence>
<name>A0A6N8TL40_SHIZO</name>
<keyword evidence="1" id="KW-1133">Transmembrane helix</keyword>
<evidence type="ECO:0008006" key="4">
    <source>
        <dbReference type="Google" id="ProtNLM"/>
    </source>
</evidence>
<gene>
    <name evidence="2" type="ORF">GR156_22870</name>
</gene>
<dbReference type="RefSeq" id="WP_160788262.1">
    <property type="nucleotide sequence ID" value="NZ_CP086610.1"/>
</dbReference>
<evidence type="ECO:0000313" key="2">
    <source>
        <dbReference type="EMBL" id="MXO03135.1"/>
    </source>
</evidence>